<dbReference type="SFLD" id="SFLDG01136">
    <property type="entry name" value="C1.6:_Phosphoserine_Phosphatas"/>
    <property type="match status" value="1"/>
</dbReference>
<evidence type="ECO:0000256" key="4">
    <source>
        <dbReference type="ARBA" id="ARBA00022723"/>
    </source>
</evidence>
<dbReference type="InterPro" id="IPR023214">
    <property type="entry name" value="HAD_sf"/>
</dbReference>
<organism evidence="7 8">
    <name type="scientific">Marinibaculum pumilum</name>
    <dbReference type="NCBI Taxonomy" id="1766165"/>
    <lineage>
        <taxon>Bacteria</taxon>
        <taxon>Pseudomonadati</taxon>
        <taxon>Pseudomonadota</taxon>
        <taxon>Alphaproteobacteria</taxon>
        <taxon>Rhodospirillales</taxon>
        <taxon>Rhodospirillaceae</taxon>
        <taxon>Marinibaculum</taxon>
    </lineage>
</organism>
<keyword evidence="8" id="KW-1185">Reference proteome</keyword>
<gene>
    <name evidence="7" type="ORF">ACFOGJ_06960</name>
</gene>
<evidence type="ECO:0000256" key="2">
    <source>
        <dbReference type="ARBA" id="ARBA00005893"/>
    </source>
</evidence>
<comment type="cofactor">
    <cofactor evidence="1">
        <name>Mg(2+)</name>
        <dbReference type="ChEBI" id="CHEBI:18420"/>
    </cofactor>
</comment>
<comment type="subunit">
    <text evidence="3">Homotetramer.</text>
</comment>
<reference evidence="8" key="1">
    <citation type="journal article" date="2019" name="Int. J. Syst. Evol. Microbiol.">
        <title>The Global Catalogue of Microorganisms (GCM) 10K type strain sequencing project: providing services to taxonomists for standard genome sequencing and annotation.</title>
        <authorList>
            <consortium name="The Broad Institute Genomics Platform"/>
            <consortium name="The Broad Institute Genome Sequencing Center for Infectious Disease"/>
            <person name="Wu L."/>
            <person name="Ma J."/>
        </authorList>
    </citation>
    <scope>NUCLEOTIDE SEQUENCE [LARGE SCALE GENOMIC DNA]</scope>
    <source>
        <strain evidence="8">KCTC 42964</strain>
    </source>
</reference>
<evidence type="ECO:0000256" key="3">
    <source>
        <dbReference type="ARBA" id="ARBA00011881"/>
    </source>
</evidence>
<dbReference type="RefSeq" id="WP_379899119.1">
    <property type="nucleotide sequence ID" value="NZ_JBHRTR010000019.1"/>
</dbReference>
<protein>
    <submittedName>
        <fullName evidence="7">KdsC family phosphatase</fullName>
    </submittedName>
</protein>
<proteinExistence type="inferred from homology"/>
<dbReference type="Gene3D" id="3.40.50.1000">
    <property type="entry name" value="HAD superfamily/HAD-like"/>
    <property type="match status" value="1"/>
</dbReference>
<dbReference type="PANTHER" id="PTHR21485:SF3">
    <property type="entry name" value="N-ACYLNEURAMINATE CYTIDYLYLTRANSFERASE"/>
    <property type="match status" value="1"/>
</dbReference>
<dbReference type="SFLD" id="SFLDG01138">
    <property type="entry name" value="C1.6.2:_Deoxy-d-mannose-octulo"/>
    <property type="match status" value="1"/>
</dbReference>
<dbReference type="SFLD" id="SFLDS00003">
    <property type="entry name" value="Haloacid_Dehalogenase"/>
    <property type="match status" value="1"/>
</dbReference>
<evidence type="ECO:0000256" key="6">
    <source>
        <dbReference type="ARBA" id="ARBA00022842"/>
    </source>
</evidence>
<dbReference type="InterPro" id="IPR010023">
    <property type="entry name" value="KdsC_fam"/>
</dbReference>
<evidence type="ECO:0000313" key="8">
    <source>
        <dbReference type="Proteomes" id="UP001595528"/>
    </source>
</evidence>
<keyword evidence="6" id="KW-0460">Magnesium</keyword>
<dbReference type="Proteomes" id="UP001595528">
    <property type="component" value="Unassembled WGS sequence"/>
</dbReference>
<comment type="similarity">
    <text evidence="2">Belongs to the KdsC family.</text>
</comment>
<dbReference type="PANTHER" id="PTHR21485">
    <property type="entry name" value="HAD SUPERFAMILY MEMBERS CMAS AND KDSC"/>
    <property type="match status" value="1"/>
</dbReference>
<keyword evidence="4" id="KW-0479">Metal-binding</keyword>
<name>A0ABV7KXE0_9PROT</name>
<dbReference type="SUPFAM" id="SSF56784">
    <property type="entry name" value="HAD-like"/>
    <property type="match status" value="1"/>
</dbReference>
<comment type="caution">
    <text evidence="7">The sequence shown here is derived from an EMBL/GenBank/DDBJ whole genome shotgun (WGS) entry which is preliminary data.</text>
</comment>
<dbReference type="InterPro" id="IPR036412">
    <property type="entry name" value="HAD-like_sf"/>
</dbReference>
<evidence type="ECO:0000256" key="1">
    <source>
        <dbReference type="ARBA" id="ARBA00001946"/>
    </source>
</evidence>
<dbReference type="Pfam" id="PF08282">
    <property type="entry name" value="Hydrolase_3"/>
    <property type="match status" value="1"/>
</dbReference>
<sequence length="176" mass="18431">MPLLDRPALLDRLAGIGLLSLDVDGVQTDGGLYYAEDGSELRRFHVHDGQGIKQVMAAGVAVAFVTASTTPAIGHRAARLGVAHAFLGVPDKEAALAGLCQTLGLGLDRVAHVGDDVNDLGLLRLVGCPLTVANARPEVRDACLYVTTTPGGAGAVREICDLILNARTETTRRDVR</sequence>
<keyword evidence="5" id="KW-0378">Hydrolase</keyword>
<dbReference type="PIRSF" id="PIRSF006118">
    <property type="entry name" value="KDO8-P_Ptase"/>
    <property type="match status" value="1"/>
</dbReference>
<evidence type="ECO:0000313" key="7">
    <source>
        <dbReference type="EMBL" id="MFC3226961.1"/>
    </source>
</evidence>
<dbReference type="EMBL" id="JBHRTR010000019">
    <property type="protein sequence ID" value="MFC3226961.1"/>
    <property type="molecule type" value="Genomic_DNA"/>
</dbReference>
<accession>A0ABV7KXE0</accession>
<dbReference type="InterPro" id="IPR050793">
    <property type="entry name" value="CMP-NeuNAc_synthase"/>
</dbReference>
<evidence type="ECO:0000256" key="5">
    <source>
        <dbReference type="ARBA" id="ARBA00022801"/>
    </source>
</evidence>
<dbReference type="NCBIfam" id="TIGR01670">
    <property type="entry name" value="KdsC-phosphatas"/>
    <property type="match status" value="1"/>
</dbReference>